<evidence type="ECO:0000313" key="2">
    <source>
        <dbReference type="Proteomes" id="UP000271227"/>
    </source>
</evidence>
<dbReference type="InParanoid" id="A0A3M0CFT0"/>
<dbReference type="RefSeq" id="WP_121938467.1">
    <property type="nucleotide sequence ID" value="NZ_REFR01000011.1"/>
</dbReference>
<accession>A0A3M0CFT0</accession>
<dbReference type="EMBL" id="REFR01000011">
    <property type="protein sequence ID" value="RMB07667.1"/>
    <property type="molecule type" value="Genomic_DNA"/>
</dbReference>
<dbReference type="GO" id="GO:0006355">
    <property type="term" value="P:regulation of DNA-templated transcription"/>
    <property type="evidence" value="ECO:0007669"/>
    <property type="project" value="InterPro"/>
</dbReference>
<dbReference type="SUPFAM" id="SSF46894">
    <property type="entry name" value="C-terminal effector domain of the bipartite response regulators"/>
    <property type="match status" value="1"/>
</dbReference>
<name>A0A3M0CFT0_9PROT</name>
<dbReference type="InterPro" id="IPR016032">
    <property type="entry name" value="Sig_transdc_resp-reg_C-effctor"/>
</dbReference>
<evidence type="ECO:0008006" key="3">
    <source>
        <dbReference type="Google" id="ProtNLM"/>
    </source>
</evidence>
<dbReference type="GO" id="GO:0003677">
    <property type="term" value="F:DNA binding"/>
    <property type="evidence" value="ECO:0007669"/>
    <property type="project" value="InterPro"/>
</dbReference>
<reference evidence="1 2" key="1">
    <citation type="submission" date="2018-10" db="EMBL/GenBank/DDBJ databases">
        <title>Genomic Encyclopedia of Archaeal and Bacterial Type Strains, Phase II (KMG-II): from individual species to whole genera.</title>
        <authorList>
            <person name="Goeker M."/>
        </authorList>
    </citation>
    <scope>NUCLEOTIDE SEQUENCE [LARGE SCALE GENOMIC DNA]</scope>
    <source>
        <strain evidence="1 2">DSM 25217</strain>
    </source>
</reference>
<keyword evidence="2" id="KW-1185">Reference proteome</keyword>
<proteinExistence type="predicted"/>
<gene>
    <name evidence="1" type="ORF">BXY39_1754</name>
</gene>
<protein>
    <recommendedName>
        <fullName evidence="3">HTH luxR-type domain-containing protein</fullName>
    </recommendedName>
</protein>
<dbReference type="Proteomes" id="UP000271227">
    <property type="component" value="Unassembled WGS sequence"/>
</dbReference>
<dbReference type="AlphaFoldDB" id="A0A3M0CFT0"/>
<organism evidence="1 2">
    <name type="scientific">Eilatimonas milleporae</name>
    <dbReference type="NCBI Taxonomy" id="911205"/>
    <lineage>
        <taxon>Bacteria</taxon>
        <taxon>Pseudomonadati</taxon>
        <taxon>Pseudomonadota</taxon>
        <taxon>Alphaproteobacteria</taxon>
        <taxon>Kordiimonadales</taxon>
        <taxon>Kordiimonadaceae</taxon>
        <taxon>Eilatimonas</taxon>
    </lineage>
</organism>
<sequence>MATSGVSAPCRKAGRIESEPMDLHPRALMLLTIMASRDLELDAAASVLDMSAETARRHIADAKAALGTSTTCGAIYQAMKWGLIDKTKL</sequence>
<evidence type="ECO:0000313" key="1">
    <source>
        <dbReference type="EMBL" id="RMB07667.1"/>
    </source>
</evidence>
<comment type="caution">
    <text evidence="1">The sequence shown here is derived from an EMBL/GenBank/DDBJ whole genome shotgun (WGS) entry which is preliminary data.</text>
</comment>